<keyword evidence="3" id="KW-1185">Reference proteome</keyword>
<reference evidence="2" key="1">
    <citation type="submission" date="2021-07" db="EMBL/GenBank/DDBJ databases">
        <authorList>
            <person name="Durling M."/>
        </authorList>
    </citation>
    <scope>NUCLEOTIDE SEQUENCE</scope>
</reference>
<gene>
    <name evidence="2" type="ORF">HYFRA_00000851</name>
</gene>
<feature type="compositionally biased region" description="Pro residues" evidence="1">
    <location>
        <begin position="26"/>
        <end position="35"/>
    </location>
</feature>
<accession>A0A9N9KSD2</accession>
<dbReference type="AlphaFoldDB" id="A0A9N9KSD2"/>
<dbReference type="EMBL" id="CAJVRL010000045">
    <property type="protein sequence ID" value="CAG8952113.1"/>
    <property type="molecule type" value="Genomic_DNA"/>
</dbReference>
<sequence length="68" mass="7501">MSAWRLHTHIPAFLDNAFPNMVRLMSPPPSPPSTPSPFSNGLRPPPEPEYDRHRGIAIAIAPSTSRLT</sequence>
<evidence type="ECO:0000313" key="3">
    <source>
        <dbReference type="Proteomes" id="UP000696280"/>
    </source>
</evidence>
<evidence type="ECO:0000256" key="1">
    <source>
        <dbReference type="SAM" id="MobiDB-lite"/>
    </source>
</evidence>
<comment type="caution">
    <text evidence="2">The sequence shown here is derived from an EMBL/GenBank/DDBJ whole genome shotgun (WGS) entry which is preliminary data.</text>
</comment>
<protein>
    <submittedName>
        <fullName evidence="2">Uncharacterized protein</fullName>
    </submittedName>
</protein>
<dbReference type="Proteomes" id="UP000696280">
    <property type="component" value="Unassembled WGS sequence"/>
</dbReference>
<proteinExistence type="predicted"/>
<name>A0A9N9KSD2_9HELO</name>
<evidence type="ECO:0000313" key="2">
    <source>
        <dbReference type="EMBL" id="CAG8952113.1"/>
    </source>
</evidence>
<organism evidence="2 3">
    <name type="scientific">Hymenoscyphus fraxineus</name>
    <dbReference type="NCBI Taxonomy" id="746836"/>
    <lineage>
        <taxon>Eukaryota</taxon>
        <taxon>Fungi</taxon>
        <taxon>Dikarya</taxon>
        <taxon>Ascomycota</taxon>
        <taxon>Pezizomycotina</taxon>
        <taxon>Leotiomycetes</taxon>
        <taxon>Helotiales</taxon>
        <taxon>Helotiaceae</taxon>
        <taxon>Hymenoscyphus</taxon>
    </lineage>
</organism>
<feature type="region of interest" description="Disordered" evidence="1">
    <location>
        <begin position="24"/>
        <end position="51"/>
    </location>
</feature>